<feature type="domain" description="Bacterial spore germination immunoglobulin-like" evidence="3">
    <location>
        <begin position="208"/>
        <end position="292"/>
    </location>
</feature>
<protein>
    <submittedName>
        <fullName evidence="4">Unannotated protein</fullName>
    </submittedName>
</protein>
<feature type="region of interest" description="Disordered" evidence="1">
    <location>
        <begin position="285"/>
        <end position="306"/>
    </location>
</feature>
<dbReference type="InterPro" id="IPR018911">
    <property type="entry name" value="Gmad2_Ig-like_dom"/>
</dbReference>
<dbReference type="InterPro" id="IPR019606">
    <property type="entry name" value="GerMN"/>
</dbReference>
<dbReference type="EMBL" id="CAEZYQ010000008">
    <property type="protein sequence ID" value="CAB4740875.1"/>
    <property type="molecule type" value="Genomic_DNA"/>
</dbReference>
<dbReference type="PROSITE" id="PS51257">
    <property type="entry name" value="PROKAR_LIPOPROTEIN"/>
    <property type="match status" value="1"/>
</dbReference>
<evidence type="ECO:0000259" key="3">
    <source>
        <dbReference type="Pfam" id="PF10648"/>
    </source>
</evidence>
<organism evidence="4">
    <name type="scientific">freshwater metagenome</name>
    <dbReference type="NCBI Taxonomy" id="449393"/>
    <lineage>
        <taxon>unclassified sequences</taxon>
        <taxon>metagenomes</taxon>
        <taxon>ecological metagenomes</taxon>
    </lineage>
</organism>
<feature type="compositionally biased region" description="Low complexity" evidence="1">
    <location>
        <begin position="50"/>
        <end position="60"/>
    </location>
</feature>
<sequence length="306" mass="31452">MDHMRIALRRTSSAAVAAGVLLLVAACGEDGTATDPVAGKVSDSPSATDEPSPSEATSAPAEEEPAEAGTVPVYYVGDTGSGPRLFREFRKVSGEPALGAAEMAAAGVPADPDYRSAFPDGGGFSSVAREDGRIVVTTTDDAWTERPSGMSDSQAELAVQSLVYTVQGALQTRDAVVVESPGGATTLFGIDTADGVGNADQLEVLSLVNVTSPEEGAEVPDTFTASGVASSFEATVPWEVRDGSDAVVARGFATAEGWMDALYPWETEVDLSDLAPGTYTFIAMTDDPSGGEGNPPMFDTKEITVG</sequence>
<proteinExistence type="predicted"/>
<dbReference type="Pfam" id="PF10646">
    <property type="entry name" value="Germane"/>
    <property type="match status" value="1"/>
</dbReference>
<gene>
    <name evidence="4" type="ORF">UFOPK2761_01267</name>
</gene>
<accession>A0A6J6T1N7</accession>
<name>A0A6J6T1N7_9ZZZZ</name>
<feature type="domain" description="GerMN" evidence="2">
    <location>
        <begin position="72"/>
        <end position="178"/>
    </location>
</feature>
<evidence type="ECO:0000259" key="2">
    <source>
        <dbReference type="Pfam" id="PF10646"/>
    </source>
</evidence>
<dbReference type="AlphaFoldDB" id="A0A6J6T1N7"/>
<evidence type="ECO:0000313" key="4">
    <source>
        <dbReference type="EMBL" id="CAB4740875.1"/>
    </source>
</evidence>
<reference evidence="4" key="1">
    <citation type="submission" date="2020-05" db="EMBL/GenBank/DDBJ databases">
        <authorList>
            <person name="Chiriac C."/>
            <person name="Salcher M."/>
            <person name="Ghai R."/>
            <person name="Kavagutti S V."/>
        </authorList>
    </citation>
    <scope>NUCLEOTIDE SEQUENCE</scope>
</reference>
<evidence type="ECO:0000256" key="1">
    <source>
        <dbReference type="SAM" id="MobiDB-lite"/>
    </source>
</evidence>
<feature type="region of interest" description="Disordered" evidence="1">
    <location>
        <begin position="32"/>
        <end position="74"/>
    </location>
</feature>
<dbReference type="Pfam" id="PF10648">
    <property type="entry name" value="Gmad2"/>
    <property type="match status" value="1"/>
</dbReference>